<dbReference type="AlphaFoldDB" id="A0A220MAX6"/>
<dbReference type="EMBL" id="CP018145">
    <property type="protein sequence ID" value="ASJ52152.1"/>
    <property type="molecule type" value="Genomic_DNA"/>
</dbReference>
<organism evidence="1 2">
    <name type="scientific">Brevibacillus formosus</name>
    <dbReference type="NCBI Taxonomy" id="54913"/>
    <lineage>
        <taxon>Bacteria</taxon>
        <taxon>Bacillati</taxon>
        <taxon>Bacillota</taxon>
        <taxon>Bacilli</taxon>
        <taxon>Bacillales</taxon>
        <taxon>Paenibacillaceae</taxon>
        <taxon>Brevibacillus</taxon>
    </lineage>
</organism>
<gene>
    <name evidence="1" type="ORF">BP422_00450</name>
</gene>
<evidence type="ECO:0000313" key="1">
    <source>
        <dbReference type="EMBL" id="ASJ52152.1"/>
    </source>
</evidence>
<proteinExistence type="predicted"/>
<sequence length="161" mass="18731">MGNAKYDYKKVEEVENRIRHESKEHGQFFDKDGNLIGDTVIGTEKAIDVSDYRDRGKDAVFTHNHPTNGPFSLEDMMVAVDFDMLEMRAITPNGKTFSMTRGIDGWKVDGQSVRMVYRLVQEELRADVNFNKLYKEGRMDEAWDMFYDKVAERIGGEYKRK</sequence>
<dbReference type="KEGG" id="bfm:BP422_00450"/>
<reference evidence="1 2" key="1">
    <citation type="submission" date="2016-11" db="EMBL/GenBank/DDBJ databases">
        <authorList>
            <person name="Jaros S."/>
            <person name="Januszkiewicz K."/>
            <person name="Wedrychowicz H."/>
        </authorList>
    </citation>
    <scope>NUCLEOTIDE SEQUENCE [LARGE SCALE GENOMIC DNA]</scope>
    <source>
        <strain evidence="1 2">NF2</strain>
    </source>
</reference>
<dbReference type="Proteomes" id="UP000197781">
    <property type="component" value="Chromosome"/>
</dbReference>
<protein>
    <submittedName>
        <fullName evidence="1">Uncharacterized protein</fullName>
    </submittedName>
</protein>
<evidence type="ECO:0000313" key="2">
    <source>
        <dbReference type="Proteomes" id="UP000197781"/>
    </source>
</evidence>
<dbReference type="RefSeq" id="WP_088906087.1">
    <property type="nucleotide sequence ID" value="NZ_CP018145.1"/>
</dbReference>
<accession>A0A220MAX6</accession>
<name>A0A220MAX6_9BACL</name>